<accession>A0A0V1DP77</accession>
<evidence type="ECO:0000256" key="1">
    <source>
        <dbReference type="SAM" id="Phobius"/>
    </source>
</evidence>
<sequence length="51" mass="5889">MTHPCFTTLLSPFYTFTFCAIYPVVNKNDWNVKKEGMTKLFLLAITSVDQL</sequence>
<dbReference type="EMBL" id="JYDR01001234">
    <property type="protein sequence ID" value="KRY63401.1"/>
    <property type="molecule type" value="Genomic_DNA"/>
</dbReference>
<keyword evidence="1" id="KW-1133">Transmembrane helix</keyword>
<dbReference type="Proteomes" id="UP000054632">
    <property type="component" value="Unassembled WGS sequence"/>
</dbReference>
<keyword evidence="1" id="KW-0472">Membrane</keyword>
<feature type="transmembrane region" description="Helical" evidence="1">
    <location>
        <begin position="6"/>
        <end position="25"/>
    </location>
</feature>
<proteinExistence type="predicted"/>
<evidence type="ECO:0000313" key="2">
    <source>
        <dbReference type="EMBL" id="KRY63401.1"/>
    </source>
</evidence>
<reference evidence="2 3" key="1">
    <citation type="submission" date="2015-01" db="EMBL/GenBank/DDBJ databases">
        <title>Evolution of Trichinella species and genotypes.</title>
        <authorList>
            <person name="Korhonen P.K."/>
            <person name="Edoardo P."/>
            <person name="Giuseppe L.R."/>
            <person name="Gasser R.B."/>
        </authorList>
    </citation>
    <scope>NUCLEOTIDE SEQUENCE [LARGE SCALE GENOMIC DNA]</scope>
    <source>
        <strain evidence="2">ISS13</strain>
    </source>
</reference>
<keyword evidence="1" id="KW-0812">Transmembrane</keyword>
<comment type="caution">
    <text evidence="2">The sequence shown here is derived from an EMBL/GenBank/DDBJ whole genome shotgun (WGS) entry which is preliminary data.</text>
</comment>
<organism evidence="2 3">
    <name type="scientific">Trichinella pseudospiralis</name>
    <name type="common">Parasitic roundworm</name>
    <dbReference type="NCBI Taxonomy" id="6337"/>
    <lineage>
        <taxon>Eukaryota</taxon>
        <taxon>Metazoa</taxon>
        <taxon>Ecdysozoa</taxon>
        <taxon>Nematoda</taxon>
        <taxon>Enoplea</taxon>
        <taxon>Dorylaimia</taxon>
        <taxon>Trichinellida</taxon>
        <taxon>Trichinellidae</taxon>
        <taxon>Trichinella</taxon>
    </lineage>
</organism>
<gene>
    <name evidence="2" type="ORF">T4A_6836</name>
</gene>
<evidence type="ECO:0000313" key="3">
    <source>
        <dbReference type="Proteomes" id="UP000054632"/>
    </source>
</evidence>
<protein>
    <submittedName>
        <fullName evidence="2">Uncharacterized protein</fullName>
    </submittedName>
</protein>
<name>A0A0V1DP77_TRIPS</name>
<dbReference type="AlphaFoldDB" id="A0A0V1DP77"/>